<dbReference type="Gene3D" id="1.10.287.470">
    <property type="entry name" value="Helix hairpin bin"/>
    <property type="match status" value="1"/>
</dbReference>
<evidence type="ECO:0000256" key="2">
    <source>
        <dbReference type="SAM" id="Coils"/>
    </source>
</evidence>
<reference evidence="5" key="1">
    <citation type="submission" date="2012-11" db="EMBL/GenBank/DDBJ databases">
        <title>Permanent draft genomes of Rhodopirellula europaea strain SH398 and 6C.</title>
        <authorList>
            <person name="Richter M."/>
            <person name="Richter-Heitmann T."/>
            <person name="Frank C."/>
            <person name="Harder J."/>
            <person name="Glockner F.O."/>
        </authorList>
    </citation>
    <scope>NUCLEOTIDE SEQUENCE</scope>
    <source>
        <strain evidence="5">6C</strain>
    </source>
</reference>
<feature type="domain" description="CusB-like beta-barrel" evidence="3">
    <location>
        <begin position="226"/>
        <end position="278"/>
    </location>
</feature>
<evidence type="ECO:0000256" key="1">
    <source>
        <dbReference type="ARBA" id="ARBA00009477"/>
    </source>
</evidence>
<dbReference type="PANTHER" id="PTHR30469:SF15">
    <property type="entry name" value="HLYD FAMILY OF SECRETION PROTEINS"/>
    <property type="match status" value="1"/>
</dbReference>
<dbReference type="AlphaFoldDB" id="M2A8X6"/>
<sequence>MSKLVKLIFVAALVGGGIYWFRFKPVPVVSHQVRLGSVVAEVMGTGTLEARVSAAVSPKISGRIEALLTDQGDAVVAGDELVRLDSSELNQQVAIAQANVEAAQAAIERLSADKQRAVVVLTQAEKNFKRIEQLASRDATSQGDLDQAAEALGVAVADVSRAEAGINEGQKGLVSAEKNLQYQQARLSDTIIVAPFDGMVVKRSRESGDVVVPGSSVLTLISTKELWISAWVDETEMSKLKAGQAARVVFRSEPERSFPAEVARLGREADRETREFIVDVRVLELPKNWAVGQRAEAYVTVGEPAEVPLIPKSFLVRQNGQDGVFVYQDGIANWRPVTLGIDTDEAIGASDGIEAGDRLLMPASTGGALTDQRRVVMQ</sequence>
<dbReference type="SUPFAM" id="SSF111369">
    <property type="entry name" value="HlyD-like secretion proteins"/>
    <property type="match status" value="2"/>
</dbReference>
<feature type="domain" description="CzcB-like barrel-sandwich hybrid" evidence="4">
    <location>
        <begin position="54"/>
        <end position="220"/>
    </location>
</feature>
<dbReference type="Proteomes" id="UP000011529">
    <property type="component" value="Unassembled WGS sequence"/>
</dbReference>
<dbReference type="InterPro" id="IPR058792">
    <property type="entry name" value="Beta-barrel_RND_2"/>
</dbReference>
<dbReference type="PANTHER" id="PTHR30469">
    <property type="entry name" value="MULTIDRUG RESISTANCE PROTEIN MDTA"/>
    <property type="match status" value="1"/>
</dbReference>
<evidence type="ECO:0000259" key="4">
    <source>
        <dbReference type="Pfam" id="PF25973"/>
    </source>
</evidence>
<dbReference type="NCBIfam" id="TIGR01730">
    <property type="entry name" value="RND_mfp"/>
    <property type="match status" value="1"/>
</dbReference>
<dbReference type="Pfam" id="PF25954">
    <property type="entry name" value="Beta-barrel_RND_2"/>
    <property type="match status" value="1"/>
</dbReference>
<keyword evidence="6" id="KW-1185">Reference proteome</keyword>
<organism evidence="5 6">
    <name type="scientific">Rhodopirellula europaea 6C</name>
    <dbReference type="NCBI Taxonomy" id="1263867"/>
    <lineage>
        <taxon>Bacteria</taxon>
        <taxon>Pseudomonadati</taxon>
        <taxon>Planctomycetota</taxon>
        <taxon>Planctomycetia</taxon>
        <taxon>Pirellulales</taxon>
        <taxon>Pirellulaceae</taxon>
        <taxon>Rhodopirellula</taxon>
    </lineage>
</organism>
<dbReference type="Pfam" id="PF25973">
    <property type="entry name" value="BSH_CzcB"/>
    <property type="match status" value="1"/>
</dbReference>
<protein>
    <submittedName>
        <fullName evidence="5">RND family efflux transporter MFP subunit</fullName>
    </submittedName>
</protein>
<dbReference type="PATRIC" id="fig|1263867.3.peg.849"/>
<dbReference type="InterPro" id="IPR058647">
    <property type="entry name" value="BSH_CzcB-like"/>
</dbReference>
<dbReference type="Gene3D" id="2.40.420.20">
    <property type="match status" value="1"/>
</dbReference>
<name>M2A8X6_9BACT</name>
<evidence type="ECO:0000259" key="3">
    <source>
        <dbReference type="Pfam" id="PF25954"/>
    </source>
</evidence>
<dbReference type="EMBL" id="ANMO01000041">
    <property type="protein sequence ID" value="EMB18481.1"/>
    <property type="molecule type" value="Genomic_DNA"/>
</dbReference>
<evidence type="ECO:0000313" key="6">
    <source>
        <dbReference type="Proteomes" id="UP000011529"/>
    </source>
</evidence>
<gene>
    <name evidence="5" type="ORF">RE6C_00795</name>
</gene>
<accession>M2A8X6</accession>
<comment type="similarity">
    <text evidence="1">Belongs to the membrane fusion protein (MFP) (TC 8.A.1) family.</text>
</comment>
<dbReference type="InterPro" id="IPR006143">
    <property type="entry name" value="RND_pump_MFP"/>
</dbReference>
<dbReference type="GO" id="GO:1990281">
    <property type="term" value="C:efflux pump complex"/>
    <property type="evidence" value="ECO:0007669"/>
    <property type="project" value="TreeGrafter"/>
</dbReference>
<dbReference type="GO" id="GO:0015562">
    <property type="term" value="F:efflux transmembrane transporter activity"/>
    <property type="evidence" value="ECO:0007669"/>
    <property type="project" value="TreeGrafter"/>
</dbReference>
<dbReference type="Gene3D" id="2.40.50.100">
    <property type="match status" value="1"/>
</dbReference>
<proteinExistence type="inferred from homology"/>
<evidence type="ECO:0000313" key="5">
    <source>
        <dbReference type="EMBL" id="EMB18481.1"/>
    </source>
</evidence>
<reference evidence="5" key="2">
    <citation type="journal article" date="2013" name="Mar. Genomics">
        <title>Expression of sulfatases in Rhodopirellula baltica and the diversity of sulfatases in the genus Rhodopirellula.</title>
        <authorList>
            <person name="Wegner C.E."/>
            <person name="Richter-Heitmann T."/>
            <person name="Klindworth A."/>
            <person name="Klockow C."/>
            <person name="Richter M."/>
            <person name="Achstetter T."/>
            <person name="Glockner F.O."/>
            <person name="Harder J."/>
        </authorList>
    </citation>
    <scope>NUCLEOTIDE SEQUENCE [LARGE SCALE GENOMIC DNA]</scope>
    <source>
        <strain evidence="5">6C</strain>
    </source>
</reference>
<feature type="coiled-coil region" evidence="2">
    <location>
        <begin position="86"/>
        <end position="127"/>
    </location>
</feature>
<keyword evidence="2" id="KW-0175">Coiled coil</keyword>
<dbReference type="Gene3D" id="2.40.30.170">
    <property type="match status" value="1"/>
</dbReference>
<comment type="caution">
    <text evidence="5">The sequence shown here is derived from an EMBL/GenBank/DDBJ whole genome shotgun (WGS) entry which is preliminary data.</text>
</comment>